<dbReference type="Pfam" id="PF00435">
    <property type="entry name" value="Spectrin"/>
    <property type="match status" value="1"/>
</dbReference>
<dbReference type="InterPro" id="IPR002017">
    <property type="entry name" value="Spectrin_repeat"/>
</dbReference>
<keyword evidence="3" id="KW-1133">Transmembrane helix</keyword>
<comment type="subcellular location">
    <subcellularLocation>
        <location evidence="6">Nucleus outer membrane</location>
        <topology evidence="6">Single-pass type IV membrane protein</topology>
    </subcellularLocation>
</comment>
<name>A0A9F3W117_PYTBI</name>
<organism evidence="10 11">
    <name type="scientific">Python bivittatus</name>
    <name type="common">Burmese python</name>
    <name type="synonym">Python molurus bivittatus</name>
    <dbReference type="NCBI Taxonomy" id="176946"/>
    <lineage>
        <taxon>Eukaryota</taxon>
        <taxon>Metazoa</taxon>
        <taxon>Chordata</taxon>
        <taxon>Craniata</taxon>
        <taxon>Vertebrata</taxon>
        <taxon>Euteleostomi</taxon>
        <taxon>Lepidosauria</taxon>
        <taxon>Squamata</taxon>
        <taxon>Bifurcata</taxon>
        <taxon>Unidentata</taxon>
        <taxon>Episquamata</taxon>
        <taxon>Toxicofera</taxon>
        <taxon>Serpentes</taxon>
        <taxon>Henophidia</taxon>
        <taxon>Pythonidae</taxon>
        <taxon>Python</taxon>
    </lineage>
</organism>
<evidence type="ECO:0000256" key="8">
    <source>
        <dbReference type="SAM" id="MobiDB-lite"/>
    </source>
</evidence>
<dbReference type="RefSeq" id="XP_015744748.1">
    <property type="nucleotide sequence ID" value="XM_015889262.2"/>
</dbReference>
<dbReference type="RefSeq" id="XP_025026931.1">
    <property type="nucleotide sequence ID" value="XM_025171163.1"/>
</dbReference>
<reference evidence="11 12" key="1">
    <citation type="submission" date="2025-04" db="UniProtKB">
        <authorList>
            <consortium name="RefSeq"/>
        </authorList>
    </citation>
    <scope>IDENTIFICATION</scope>
    <source>
        <tissue evidence="11 12">Liver</tissue>
    </source>
</reference>
<keyword evidence="4 7" id="KW-0472">Membrane</keyword>
<feature type="topological domain" description="Perinuclear space" evidence="7">
    <location>
        <begin position="597"/>
        <end position="623"/>
    </location>
</feature>
<dbReference type="InterPro" id="IPR012315">
    <property type="entry name" value="KASH"/>
</dbReference>
<evidence type="ECO:0000313" key="11">
    <source>
        <dbReference type="RefSeq" id="XP_015744748.1"/>
    </source>
</evidence>
<dbReference type="OrthoDB" id="18853at2759"/>
<evidence type="ECO:0000313" key="12">
    <source>
        <dbReference type="RefSeq" id="XP_025026931.1"/>
    </source>
</evidence>
<dbReference type="PROSITE" id="PS51049">
    <property type="entry name" value="KASH"/>
    <property type="match status" value="1"/>
</dbReference>
<dbReference type="Gene3D" id="1.20.58.60">
    <property type="match status" value="1"/>
</dbReference>
<dbReference type="SMART" id="SM01249">
    <property type="entry name" value="KASH"/>
    <property type="match status" value="1"/>
</dbReference>
<dbReference type="KEGG" id="pbi:103061453"/>
<evidence type="ECO:0000256" key="5">
    <source>
        <dbReference type="ARBA" id="ARBA00023242"/>
    </source>
</evidence>
<evidence type="ECO:0000313" key="10">
    <source>
        <dbReference type="Proteomes" id="UP000695026"/>
    </source>
</evidence>
<dbReference type="InterPro" id="IPR030268">
    <property type="entry name" value="SYNE4"/>
</dbReference>
<dbReference type="GO" id="GO:0005640">
    <property type="term" value="C:nuclear outer membrane"/>
    <property type="evidence" value="ECO:0007669"/>
    <property type="project" value="UniProtKB-SubCell"/>
</dbReference>
<dbReference type="RefSeq" id="XP_025026932.1">
    <property type="nucleotide sequence ID" value="XM_025171164.1"/>
</dbReference>
<accession>A0A9F3W117</accession>
<dbReference type="CTD" id="163183"/>
<feature type="domain" description="KASH" evidence="9">
    <location>
        <begin position="567"/>
        <end position="623"/>
    </location>
</feature>
<dbReference type="AlphaFoldDB" id="A0A9F3W117"/>
<evidence type="ECO:0000259" key="9">
    <source>
        <dbReference type="PROSITE" id="PS51049"/>
    </source>
</evidence>
<dbReference type="CDD" id="cd00176">
    <property type="entry name" value="SPEC"/>
    <property type="match status" value="1"/>
</dbReference>
<keyword evidence="5" id="KW-0539">Nucleus</keyword>
<dbReference type="GeneID" id="103061453"/>
<proteinExistence type="inferred from homology"/>
<dbReference type="PANTHER" id="PTHR21640:SF1">
    <property type="entry name" value="NESPRIN-4"/>
    <property type="match status" value="1"/>
</dbReference>
<sequence>MQEAAVNLDPSRDKQRRRRWSGELKMPASAVCDLCTVTVEKQIREEAAWRLQKTLQDCVFRFQDWLWAAERMVASPRSSQVSYADSKKELQRFRTLQKEISEKVWPLASLNRQYHQLVGKGSVSPHLRSSLQHMNERWEELQTRAAAISRRLQHFVNQWEEFGQEKETIQVRLMELDLRLTDVEHFSGGTLLEKMIQLQAFQQDVQANAEHVDHLLVCAESLIQKSQPEDAEILEEDLKELIGFRQAVFSRVFQFQRRLVSMRLVFEDEWESDRDSDAESDCFTEGSLQCRAGDAEPAAPVPEAPRCHSTPQAALRCKQRAPSGDPLAADLEWDPSVDVGGSTSHDEDSSYCSAVAGFGQVDNLRRRCWSSRWSCGKPEEFSLVLDGVVLPQTDPVQSSFQEEWEQCNCLGADQMKTDISGNFPPQEQRATQLPRKGVCCQHIEATGFDPKRIETWLDQNCQSKMGVHPEIKKGVGTGVDVLPPAREPQLPLQIQTRGEQTRRQKLQRWAKKKGRQSLVTSQSSLEKDRWISKKTLLHSQSAEIMVTVEKECDLLLPSVVSVPPQKLCRTSVLWLLLTATFAVLVVLLAKSSFLPISEPPCLQTNGFAKSFHLMLKYEGPPPT</sequence>
<dbReference type="PANTHER" id="PTHR21640">
    <property type="match status" value="1"/>
</dbReference>
<dbReference type="Pfam" id="PF10541">
    <property type="entry name" value="KASH"/>
    <property type="match status" value="1"/>
</dbReference>
<dbReference type="InterPro" id="IPR018159">
    <property type="entry name" value="Spectrin/alpha-actinin"/>
</dbReference>
<evidence type="ECO:0000256" key="1">
    <source>
        <dbReference type="ARBA" id="ARBA00008619"/>
    </source>
</evidence>
<evidence type="ECO:0000256" key="2">
    <source>
        <dbReference type="ARBA" id="ARBA00022692"/>
    </source>
</evidence>
<comment type="similarity">
    <text evidence="1">Belongs to the nesprin family.</text>
</comment>
<protein>
    <submittedName>
        <fullName evidence="11 12">Nesprin-4</fullName>
    </submittedName>
</protein>
<keyword evidence="2 7" id="KW-0812">Transmembrane</keyword>
<dbReference type="OMA" id="MPVNAAC"/>
<dbReference type="Proteomes" id="UP000695026">
    <property type="component" value="Unplaced"/>
</dbReference>
<evidence type="ECO:0000256" key="4">
    <source>
        <dbReference type="ARBA" id="ARBA00023136"/>
    </source>
</evidence>
<feature type="topological domain" description="Cytoplasmic" evidence="7">
    <location>
        <begin position="1"/>
        <end position="575"/>
    </location>
</feature>
<keyword evidence="10" id="KW-1185">Reference proteome</keyword>
<dbReference type="SMART" id="SM00150">
    <property type="entry name" value="SPEC"/>
    <property type="match status" value="2"/>
</dbReference>
<evidence type="ECO:0000256" key="6">
    <source>
        <dbReference type="ARBA" id="ARBA00046312"/>
    </source>
</evidence>
<feature type="region of interest" description="Disordered" evidence="8">
    <location>
        <begin position="318"/>
        <end position="346"/>
    </location>
</feature>
<feature type="region of interest" description="Disordered" evidence="8">
    <location>
        <begin position="1"/>
        <end position="20"/>
    </location>
</feature>
<evidence type="ECO:0000256" key="7">
    <source>
        <dbReference type="PROSITE-ProRule" id="PRU00385"/>
    </source>
</evidence>
<gene>
    <name evidence="11 12 13" type="primary">SYNE4</name>
</gene>
<evidence type="ECO:0000256" key="3">
    <source>
        <dbReference type="ARBA" id="ARBA00022989"/>
    </source>
</evidence>
<evidence type="ECO:0000313" key="13">
    <source>
        <dbReference type="RefSeq" id="XP_025026932.1"/>
    </source>
</evidence>
<dbReference type="SUPFAM" id="SSF46966">
    <property type="entry name" value="Spectrin repeat"/>
    <property type="match status" value="2"/>
</dbReference>
<dbReference type="GO" id="GO:0034993">
    <property type="term" value="C:meiotic nuclear membrane microtubule tethering complex"/>
    <property type="evidence" value="ECO:0007669"/>
    <property type="project" value="InterPro"/>
</dbReference>